<dbReference type="Gene3D" id="3.40.1360.10">
    <property type="match status" value="1"/>
</dbReference>
<dbReference type="Pfam" id="PF08706">
    <property type="entry name" value="D5_N"/>
    <property type="match status" value="1"/>
</dbReference>
<comment type="caution">
    <text evidence="6">The sequence shown here is derived from an EMBL/GenBank/DDBJ whole genome shotgun (WGS) entry which is preliminary data.</text>
</comment>
<evidence type="ECO:0000256" key="1">
    <source>
        <dbReference type="ARBA" id="ARBA00022741"/>
    </source>
</evidence>
<dbReference type="PROSITE" id="PS51206">
    <property type="entry name" value="SF3_HELICASE_1"/>
    <property type="match status" value="1"/>
</dbReference>
<name>A0A927R985_9ACTN</name>
<dbReference type="InterPro" id="IPR006500">
    <property type="entry name" value="Helicase_put_C_phage/plasmid"/>
</dbReference>
<dbReference type="InterPro" id="IPR027417">
    <property type="entry name" value="P-loop_NTPase"/>
</dbReference>
<dbReference type="InterPro" id="IPR051620">
    <property type="entry name" value="ORF904-like_C"/>
</dbReference>
<dbReference type="Gene3D" id="3.40.50.300">
    <property type="entry name" value="P-loop containing nucleotide triphosphate hydrolases"/>
    <property type="match status" value="1"/>
</dbReference>
<evidence type="ECO:0000259" key="5">
    <source>
        <dbReference type="PROSITE" id="PS51206"/>
    </source>
</evidence>
<protein>
    <submittedName>
        <fullName evidence="6">DNA primase/helicase</fullName>
    </submittedName>
</protein>
<keyword evidence="2" id="KW-0378">Hydrolase</keyword>
<sequence>MTLEDLLGRFAEVVEEGDGWVVPCPSHTDSHPSLRLAVSDAGKILLKCRARCETKDVLAALGMTFADLGNVEPGEVKVRATSRDLPVSPALTAALAAKLDKYATATKHPHAEGAIHYAAERFGLSEDDFDRLGLGYADDLGGGPRLVVPFRDRDGVPRGFQARALAADAKVRWIGPENPDGASWAKVGYLPGSAGWDEVLVTEGPGDGLTAVALGYDAILIRGAGLASNALVVETVAEWVGDRTAVVAGDGDASGKAFSSTLATSLVGRGVRTKVLDVPEGLDLTSWRERDPARFAKEAVRAVLSAEEITSYDAALRSRDAKAYPLTDLGNARFVRDYIAARGSGVRYSPEAGFFLLGDGVWRADKLDTTRAYVQEAADLVTAIAADLMAEAGADGNRIKEAKAWAAWARHSQSSRGIDAAVRELQALRDVAADLDAFDRHSHLLAARNGVVNLRTGSLQSHDPELLITRRVDLDYDPKAACPRWESFLREVFPSHADLPAYIRRLVGYGVTGDTSEQCFAVLWGTGANGKSVFTDTLTDVFRELTVTTPFSTFEDRGSGGIPNDLAALKGARLVMAAEGEQGRPMAEAVLKRVTGRDLISARFMRKEFFEFRPAFLLLLATNFKPQFRGQDEGLWRRVKLVPWERYFRPSERDHRLGDTLRGEAAGIFAWAVRGAAEWYAGGLQDPPVIRQATTEYRQTSDALSGFFPGVFVAEEGSKVTGKVLWDAYREWTDDEALPNKERWTRRAFFAALEERGLIKRRITQGMAFEGVRRARQTDAVADHDAPEIDDESRTPDDELALYQDDQSQIAGPSLDDVL</sequence>
<dbReference type="SUPFAM" id="SSF56731">
    <property type="entry name" value="DNA primase core"/>
    <property type="match status" value="1"/>
</dbReference>
<evidence type="ECO:0000313" key="6">
    <source>
        <dbReference type="EMBL" id="MBE1606229.1"/>
    </source>
</evidence>
<dbReference type="EMBL" id="JADBEM010000001">
    <property type="protein sequence ID" value="MBE1606229.1"/>
    <property type="molecule type" value="Genomic_DNA"/>
</dbReference>
<proteinExistence type="predicted"/>
<dbReference type="RefSeq" id="WP_202896348.1">
    <property type="nucleotide sequence ID" value="NZ_BAABJL010000011.1"/>
</dbReference>
<dbReference type="GO" id="GO:0016787">
    <property type="term" value="F:hydrolase activity"/>
    <property type="evidence" value="ECO:0007669"/>
    <property type="project" value="UniProtKB-KW"/>
</dbReference>
<keyword evidence="7" id="KW-1185">Reference proteome</keyword>
<accession>A0A927R985</accession>
<organism evidence="6 7">
    <name type="scientific">Actinopolymorpha pittospori</name>
    <dbReference type="NCBI Taxonomy" id="648752"/>
    <lineage>
        <taxon>Bacteria</taxon>
        <taxon>Bacillati</taxon>
        <taxon>Actinomycetota</taxon>
        <taxon>Actinomycetes</taxon>
        <taxon>Propionibacteriales</taxon>
        <taxon>Actinopolymorphaceae</taxon>
        <taxon>Actinopolymorpha</taxon>
    </lineage>
</organism>
<dbReference type="InterPro" id="IPR014818">
    <property type="entry name" value="Phage/plasmid_primase_P4_C"/>
</dbReference>
<evidence type="ECO:0000256" key="2">
    <source>
        <dbReference type="ARBA" id="ARBA00022801"/>
    </source>
</evidence>
<dbReference type="GO" id="GO:0005524">
    <property type="term" value="F:ATP binding"/>
    <property type="evidence" value="ECO:0007669"/>
    <property type="project" value="UniProtKB-KW"/>
</dbReference>
<feature type="domain" description="SF3 helicase" evidence="5">
    <location>
        <begin position="498"/>
        <end position="657"/>
    </location>
</feature>
<gene>
    <name evidence="6" type="ORF">HEB94_003077</name>
</gene>
<keyword evidence="1" id="KW-0547">Nucleotide-binding</keyword>
<dbReference type="InterPro" id="IPR014015">
    <property type="entry name" value="Helicase_SF3_DNA-vir"/>
</dbReference>
<evidence type="ECO:0000256" key="3">
    <source>
        <dbReference type="ARBA" id="ARBA00022840"/>
    </source>
</evidence>
<dbReference type="AlphaFoldDB" id="A0A927R985"/>
<reference evidence="6" key="1">
    <citation type="submission" date="2020-10" db="EMBL/GenBank/DDBJ databases">
        <title>Sequencing the genomes of 1000 actinobacteria strains.</title>
        <authorList>
            <person name="Klenk H.-P."/>
        </authorList>
    </citation>
    <scope>NUCLEOTIDE SEQUENCE</scope>
    <source>
        <strain evidence="6">DSM 45354</strain>
    </source>
</reference>
<keyword evidence="3" id="KW-0067">ATP-binding</keyword>
<dbReference type="Proteomes" id="UP000638648">
    <property type="component" value="Unassembled WGS sequence"/>
</dbReference>
<dbReference type="PANTHER" id="PTHR35372">
    <property type="entry name" value="ATP BINDING PROTEIN-RELATED"/>
    <property type="match status" value="1"/>
</dbReference>
<dbReference type="SMART" id="SM00885">
    <property type="entry name" value="D5_N"/>
    <property type="match status" value="1"/>
</dbReference>
<evidence type="ECO:0000256" key="4">
    <source>
        <dbReference type="SAM" id="MobiDB-lite"/>
    </source>
</evidence>
<evidence type="ECO:0000313" key="7">
    <source>
        <dbReference type="Proteomes" id="UP000638648"/>
    </source>
</evidence>
<feature type="region of interest" description="Disordered" evidence="4">
    <location>
        <begin position="775"/>
        <end position="797"/>
    </location>
</feature>
<dbReference type="Pfam" id="PF19263">
    <property type="entry name" value="DUF5906"/>
    <property type="match status" value="1"/>
</dbReference>
<dbReference type="InterPro" id="IPR045455">
    <property type="entry name" value="NrS-1_pol-like_helicase"/>
</dbReference>
<dbReference type="PANTHER" id="PTHR35372:SF2">
    <property type="entry name" value="SF3 HELICASE DOMAIN-CONTAINING PROTEIN"/>
    <property type="match status" value="1"/>
</dbReference>
<dbReference type="NCBIfam" id="TIGR01613">
    <property type="entry name" value="primase_Cterm"/>
    <property type="match status" value="1"/>
</dbReference>